<evidence type="ECO:0000256" key="7">
    <source>
        <dbReference type="ARBA" id="ARBA00022990"/>
    </source>
</evidence>
<dbReference type="InterPro" id="IPR036885">
    <property type="entry name" value="SWIB_MDM2_dom_sf"/>
</dbReference>
<evidence type="ECO:0000313" key="13">
    <source>
        <dbReference type="Proteomes" id="UP001181693"/>
    </source>
</evidence>
<proteinExistence type="inferred from homology"/>
<dbReference type="InterPro" id="IPR003121">
    <property type="entry name" value="SWIB_MDM2_domain"/>
</dbReference>
<dbReference type="FunFam" id="3.10.400.20:FF:000002">
    <property type="entry name" value="Eukaryotic translation initiation factor 2D"/>
    <property type="match status" value="1"/>
</dbReference>
<name>A0AAV3B1V2_PYXAD</name>
<dbReference type="CDD" id="cd11610">
    <property type="entry name" value="eIF2D_N"/>
    <property type="match status" value="1"/>
</dbReference>
<evidence type="ECO:0000256" key="4">
    <source>
        <dbReference type="ARBA" id="ARBA00022490"/>
    </source>
</evidence>
<keyword evidence="5" id="KW-0648">Protein biosynthesis</keyword>
<dbReference type="CDD" id="cd21156">
    <property type="entry name" value="PUA_eIF2d-like"/>
    <property type="match status" value="1"/>
</dbReference>
<dbReference type="SUPFAM" id="SSF47592">
    <property type="entry name" value="SWIB/MDM2 domain"/>
    <property type="match status" value="1"/>
</dbReference>
<dbReference type="GO" id="GO:0003723">
    <property type="term" value="F:RNA binding"/>
    <property type="evidence" value="ECO:0007669"/>
    <property type="project" value="InterPro"/>
</dbReference>
<keyword evidence="4" id="KW-0963">Cytoplasm</keyword>
<keyword evidence="6" id="KW-0597">Phosphoprotein</keyword>
<dbReference type="CDD" id="cd11608">
    <property type="entry name" value="eIF2D_C"/>
    <property type="match status" value="1"/>
</dbReference>
<comment type="caution">
    <text evidence="12">The sequence shown here is derived from an EMBL/GenBank/DDBJ whole genome shotgun (WGS) entry which is preliminary data.</text>
</comment>
<evidence type="ECO:0000256" key="8">
    <source>
        <dbReference type="ARBA" id="ARBA00025522"/>
    </source>
</evidence>
<comment type="similarity">
    <text evidence="2">Belongs to the eIF2D family.</text>
</comment>
<feature type="domain" description="SUI1" evidence="10">
    <location>
        <begin position="495"/>
        <end position="568"/>
    </location>
</feature>
<organism evidence="12 13">
    <name type="scientific">Pyxicephalus adspersus</name>
    <name type="common">African bullfrog</name>
    <dbReference type="NCBI Taxonomy" id="30357"/>
    <lineage>
        <taxon>Eukaryota</taxon>
        <taxon>Metazoa</taxon>
        <taxon>Chordata</taxon>
        <taxon>Craniata</taxon>
        <taxon>Vertebrata</taxon>
        <taxon>Euteleostomi</taxon>
        <taxon>Amphibia</taxon>
        <taxon>Batrachia</taxon>
        <taxon>Anura</taxon>
        <taxon>Neobatrachia</taxon>
        <taxon>Ranoidea</taxon>
        <taxon>Pyxicephalidae</taxon>
        <taxon>Pyxicephalinae</taxon>
        <taxon>Pyxicephalus</taxon>
    </lineage>
</organism>
<dbReference type="Proteomes" id="UP001181693">
    <property type="component" value="Unassembled WGS sequence"/>
</dbReference>
<evidence type="ECO:0000256" key="5">
    <source>
        <dbReference type="ARBA" id="ARBA00022540"/>
    </source>
</evidence>
<dbReference type="FunFam" id="3.30.780.10:FF:000007">
    <property type="entry name" value="Putative eukaryotic translation initiation factor 2d"/>
    <property type="match status" value="1"/>
</dbReference>
<gene>
    <name evidence="12" type="ORF">GDO54_001572</name>
</gene>
<dbReference type="AlphaFoldDB" id="A0AAV3B1V2"/>
<feature type="domain" description="DM2" evidence="11">
    <location>
        <begin position="387"/>
        <end position="471"/>
    </location>
</feature>
<comment type="subcellular location">
    <subcellularLocation>
        <location evidence="1">Cytoplasm</location>
    </subcellularLocation>
</comment>
<evidence type="ECO:0000313" key="12">
    <source>
        <dbReference type="EMBL" id="DBA33958.1"/>
    </source>
</evidence>
<dbReference type="PANTHER" id="PTHR12217">
    <property type="entry name" value="EUKARYOTIC TRANSLATION INITIATION FACTOR 2D"/>
    <property type="match status" value="1"/>
</dbReference>
<dbReference type="Pfam" id="PF01253">
    <property type="entry name" value="SUI1"/>
    <property type="match status" value="1"/>
</dbReference>
<dbReference type="PROSITE" id="PS50890">
    <property type="entry name" value="PUA"/>
    <property type="match status" value="1"/>
</dbReference>
<dbReference type="InterPro" id="IPR048248">
    <property type="entry name" value="PUA_eIF2d-like"/>
</dbReference>
<evidence type="ECO:0000259" key="11">
    <source>
        <dbReference type="PROSITE" id="PS51925"/>
    </source>
</evidence>
<evidence type="ECO:0000256" key="6">
    <source>
        <dbReference type="ARBA" id="ARBA00022553"/>
    </source>
</evidence>
<accession>A0AAV3B1V2</accession>
<dbReference type="Gene3D" id="3.30.780.10">
    <property type="entry name" value="SUI1-like domain"/>
    <property type="match status" value="1"/>
</dbReference>
<dbReference type="InterPro" id="IPR039759">
    <property type="entry name" value="eIF2D_SUI1"/>
</dbReference>
<dbReference type="GO" id="GO:0005737">
    <property type="term" value="C:cytoplasm"/>
    <property type="evidence" value="ECO:0007669"/>
    <property type="project" value="UniProtKB-SubCell"/>
</dbReference>
<dbReference type="InterPro" id="IPR048247">
    <property type="entry name" value="eIF2D_N"/>
</dbReference>
<dbReference type="InterPro" id="IPR001950">
    <property type="entry name" value="SUI1"/>
</dbReference>
<dbReference type="GO" id="GO:0001731">
    <property type="term" value="P:formation of translation preinitiation complex"/>
    <property type="evidence" value="ECO:0007669"/>
    <property type="project" value="InterPro"/>
</dbReference>
<dbReference type="InterPro" id="IPR036877">
    <property type="entry name" value="SUI1_dom_sf"/>
</dbReference>
<reference evidence="12" key="1">
    <citation type="thesis" date="2020" institute="ProQuest LLC" country="789 East Eisenhower Parkway, Ann Arbor, MI, USA">
        <title>Comparative Genomics and Chromosome Evolution.</title>
        <authorList>
            <person name="Mudd A.B."/>
        </authorList>
    </citation>
    <scope>NUCLEOTIDE SEQUENCE</scope>
    <source>
        <strain evidence="12">1538</strain>
        <tissue evidence="12">Blood</tissue>
    </source>
</reference>
<evidence type="ECO:0000259" key="10">
    <source>
        <dbReference type="PROSITE" id="PS50296"/>
    </source>
</evidence>
<dbReference type="Pfam" id="PF26291">
    <property type="entry name" value="SWIB_eIF2D"/>
    <property type="match status" value="1"/>
</dbReference>
<evidence type="ECO:0000256" key="3">
    <source>
        <dbReference type="ARBA" id="ARBA00013816"/>
    </source>
</evidence>
<dbReference type="InterPro" id="IPR057429">
    <property type="entry name" value="WH_eIF2D"/>
</dbReference>
<dbReference type="Pfam" id="PF25304">
    <property type="entry name" value="WHD_eIF2D"/>
    <property type="match status" value="1"/>
</dbReference>
<dbReference type="EMBL" id="DYDO01000001">
    <property type="protein sequence ID" value="DBA33958.1"/>
    <property type="molecule type" value="Genomic_DNA"/>
</dbReference>
<dbReference type="SUPFAM" id="SSF55159">
    <property type="entry name" value="eIF1-like"/>
    <property type="match status" value="1"/>
</dbReference>
<keyword evidence="7" id="KW-0007">Acetylation</keyword>
<dbReference type="PANTHER" id="PTHR12217:SF4">
    <property type="entry name" value="EUKARYOTIC TRANSLATION INITIATION FACTOR 2D"/>
    <property type="match status" value="1"/>
</dbReference>
<sequence length="588" mass="65461">MFCKTFRVKSHTALKSSDRKKLRGDISNAFPLLTPEKLAELMPPKEDLTVVKLFVHKGDAVSVYVHNKNPIIFEVEKKFYPTVYTLWRYLDFLPVFSTWPPVFDRMTGGADLMLPGIVVSSSGLPAVQQGTLCAITLVGNRAPVAIGVATMSTKDMLASGMKGKGFNVLHTYKDHLWAYGDESGPPNIPPEEIEVVPSAKLEEEVIPLDSETPAPSTELENLNLEEVTATTQQKGGELKENTEILEEESVGLPCDDNCNTSSQETMDDLLNQCFFHALKYKVKKSDLPLLTSTFLRNYLFACCPEGQQVDIKKSSYKKLSKFLQAMQQRNILQVKELSKGVESIVEIQWKHPDIISFVAPATAPPTETCETAEIGRKQPYQPPEIISLYGINAKMLPLFQASGHKKGDLLTQNDVRGVIVTYVKTNELVHSDNKNFVTVDPVICDCLLNVSEKHDITLLKWDDLFARCLERMQPSHQVTFPGSSPVVRKGNIEPIDITVAQRTSNKKVTIIKNLELYGLDPSSVGSLLQQRVQASFSCTALPGTKDRVQMQIQGNQVSQTGKLLLEHFRIPRKYVNGLDLAVKSGKKK</sequence>
<protein>
    <recommendedName>
        <fullName evidence="3">Eukaryotic translation initiation factor 2D</fullName>
    </recommendedName>
    <alternativeName>
        <fullName evidence="9">Ligatin</fullName>
    </alternativeName>
</protein>
<dbReference type="SUPFAM" id="SSF88697">
    <property type="entry name" value="PUA domain-like"/>
    <property type="match status" value="1"/>
</dbReference>
<evidence type="ECO:0000256" key="2">
    <source>
        <dbReference type="ARBA" id="ARBA00010359"/>
    </source>
</evidence>
<evidence type="ECO:0000256" key="1">
    <source>
        <dbReference type="ARBA" id="ARBA00004496"/>
    </source>
</evidence>
<dbReference type="Pfam" id="PF17832">
    <property type="entry name" value="Pre-PUA"/>
    <property type="match status" value="1"/>
</dbReference>
<dbReference type="InterPro" id="IPR004521">
    <property type="entry name" value="Uncharacterised_CHP00451"/>
</dbReference>
<evidence type="ECO:0000256" key="9">
    <source>
        <dbReference type="ARBA" id="ARBA00030186"/>
    </source>
</evidence>
<keyword evidence="5" id="KW-0396">Initiation factor</keyword>
<dbReference type="InterPro" id="IPR039757">
    <property type="entry name" value="EIF2D"/>
</dbReference>
<comment type="function">
    <text evidence="8">Translation initiation factor that is able to deliver tRNA to the P-site of the eukaryotic ribosome in a GTP-independent manner. The binding of Met-tRNA(I) occurs after the AUG codon finds its position in the P-site of 40S ribosomes, the situation that takes place during initiation complex formation on some specific RNAs. Its activity in tRNA binding with 40S subunits does not require the presence of the aminoacyl moiety. Possesses the unique ability to deliver non-Met (elongator) tRNAs into the P-site of the 40S subunit. In addition to its role in initiation, can promote release of deacylated tRNA and mRNA from recycled 40S subunits following ABCE1-mediated dissociation of post-termination ribosomal complexes into subunits.</text>
</comment>
<dbReference type="InterPro" id="IPR041366">
    <property type="entry name" value="Pre-PUA"/>
</dbReference>
<dbReference type="Gene3D" id="3.10.400.20">
    <property type="match status" value="1"/>
</dbReference>
<dbReference type="InterPro" id="IPR058886">
    <property type="entry name" value="SWIB_eIF2D"/>
</dbReference>
<dbReference type="PROSITE" id="PS50296">
    <property type="entry name" value="SUI1"/>
    <property type="match status" value="1"/>
</dbReference>
<dbReference type="InterPro" id="IPR015947">
    <property type="entry name" value="PUA-like_sf"/>
</dbReference>
<dbReference type="Pfam" id="PF26292">
    <property type="entry name" value="PUA_elF2D"/>
    <property type="match status" value="1"/>
</dbReference>
<dbReference type="PROSITE" id="PS51925">
    <property type="entry name" value="SWIB_MDM2"/>
    <property type="match status" value="1"/>
</dbReference>
<dbReference type="GO" id="GO:0003743">
    <property type="term" value="F:translation initiation factor activity"/>
    <property type="evidence" value="ECO:0007669"/>
    <property type="project" value="UniProtKB-KW"/>
</dbReference>
<keyword evidence="13" id="KW-1185">Reference proteome</keyword>
<dbReference type="NCBIfam" id="TIGR00451">
    <property type="entry name" value="unchar_dom_2"/>
    <property type="match status" value="1"/>
</dbReference>